<reference evidence="4 5" key="1">
    <citation type="submission" date="2021-02" db="EMBL/GenBank/DDBJ databases">
        <title>Bacillus sp. RD4P76, an endophyte from a halophyte.</title>
        <authorList>
            <person name="Sun J.-Q."/>
        </authorList>
    </citation>
    <scope>NUCLEOTIDE SEQUENCE [LARGE SCALE GENOMIC DNA]</scope>
    <source>
        <strain evidence="4 5">RD4P76</strain>
    </source>
</reference>
<evidence type="ECO:0000256" key="1">
    <source>
        <dbReference type="ARBA" id="ARBA00023098"/>
    </source>
</evidence>
<dbReference type="Pfam" id="PF01734">
    <property type="entry name" value="Patatin"/>
    <property type="match status" value="1"/>
</dbReference>
<proteinExistence type="predicted"/>
<sequence>MKVDCVFSGGGIKGFALIGAIQALEKNGLTPVRLAGTSAGAIIAAFVAAGYSGKELEQIMDESNLIDFLDARKSIFPISIMKWLSLYRRLGLYRGKVLESWLEEKLQAKGVKVFGDLPNETLRIVASDLTNGRIMVFPDDLERYGYDPRTFPIAKAIRMSAGIPYFFEPVKLTKVKPQPVIVDGALLSNFPVWLFEQRKKENIRPLIGFQLSPSLENRPTHQINNAIGLFKALFDTMMDAHDMRYISRGIEKNIVFIPVDSELSRDFKITKELRDKMIVEGFNRTIHFLNRWNY</sequence>
<dbReference type="Proteomes" id="UP001518925">
    <property type="component" value="Unassembled WGS sequence"/>
</dbReference>
<comment type="caution">
    <text evidence="4">The sequence shown here is derived from an EMBL/GenBank/DDBJ whole genome shotgun (WGS) entry which is preliminary data.</text>
</comment>
<keyword evidence="2" id="KW-0378">Hydrolase</keyword>
<evidence type="ECO:0000313" key="5">
    <source>
        <dbReference type="Proteomes" id="UP001518925"/>
    </source>
</evidence>
<keyword evidence="5" id="KW-1185">Reference proteome</keyword>
<name>A0ABS2DFT6_9BACI</name>
<feature type="domain" description="PNPLA" evidence="3">
    <location>
        <begin position="5"/>
        <end position="196"/>
    </location>
</feature>
<feature type="short sequence motif" description="GXSXG" evidence="2">
    <location>
        <begin position="36"/>
        <end position="40"/>
    </location>
</feature>
<dbReference type="PANTHER" id="PTHR46394">
    <property type="entry name" value="ANNEXIN"/>
    <property type="match status" value="1"/>
</dbReference>
<dbReference type="SUPFAM" id="SSF52151">
    <property type="entry name" value="FabD/lysophospholipase-like"/>
    <property type="match status" value="1"/>
</dbReference>
<feature type="short sequence motif" description="DGA/G" evidence="2">
    <location>
        <begin position="183"/>
        <end position="185"/>
    </location>
</feature>
<dbReference type="PANTHER" id="PTHR46394:SF1">
    <property type="entry name" value="PNPLA DOMAIN-CONTAINING PROTEIN"/>
    <property type="match status" value="1"/>
</dbReference>
<dbReference type="InterPro" id="IPR016035">
    <property type="entry name" value="Acyl_Trfase/lysoPLipase"/>
</dbReference>
<feature type="active site" description="Proton acceptor" evidence="2">
    <location>
        <position position="183"/>
    </location>
</feature>
<keyword evidence="2" id="KW-0442">Lipid degradation</keyword>
<evidence type="ECO:0000256" key="2">
    <source>
        <dbReference type="PROSITE-ProRule" id="PRU01161"/>
    </source>
</evidence>
<gene>
    <name evidence="4" type="ORF">JR050_06475</name>
</gene>
<dbReference type="EMBL" id="JAFELM010000021">
    <property type="protein sequence ID" value="MBM6617320.1"/>
    <property type="molecule type" value="Genomic_DNA"/>
</dbReference>
<keyword evidence="1 2" id="KW-0443">Lipid metabolism</keyword>
<dbReference type="Gene3D" id="3.40.1090.10">
    <property type="entry name" value="Cytosolic phospholipase A2 catalytic domain"/>
    <property type="match status" value="2"/>
</dbReference>
<protein>
    <submittedName>
        <fullName evidence="4">Patatin-like phospholipase family protein</fullName>
    </submittedName>
</protein>
<dbReference type="PROSITE" id="PS51635">
    <property type="entry name" value="PNPLA"/>
    <property type="match status" value="1"/>
</dbReference>
<accession>A0ABS2DFT6</accession>
<feature type="short sequence motif" description="GXGXXG" evidence="2">
    <location>
        <begin position="9"/>
        <end position="14"/>
    </location>
</feature>
<feature type="active site" description="Nucleophile" evidence="2">
    <location>
        <position position="38"/>
    </location>
</feature>
<dbReference type="RefSeq" id="WP_204202697.1">
    <property type="nucleotide sequence ID" value="NZ_JAFELM010000021.1"/>
</dbReference>
<evidence type="ECO:0000259" key="3">
    <source>
        <dbReference type="PROSITE" id="PS51635"/>
    </source>
</evidence>
<organism evidence="4 5">
    <name type="scientific">Bacillus suaedaesalsae</name>
    <dbReference type="NCBI Taxonomy" id="2810349"/>
    <lineage>
        <taxon>Bacteria</taxon>
        <taxon>Bacillati</taxon>
        <taxon>Bacillota</taxon>
        <taxon>Bacilli</taxon>
        <taxon>Bacillales</taxon>
        <taxon>Bacillaceae</taxon>
        <taxon>Bacillus</taxon>
    </lineage>
</organism>
<dbReference type="CDD" id="cd07207">
    <property type="entry name" value="Pat_ExoU_VipD_like"/>
    <property type="match status" value="1"/>
</dbReference>
<dbReference type="InterPro" id="IPR002641">
    <property type="entry name" value="PNPLA_dom"/>
</dbReference>
<evidence type="ECO:0000313" key="4">
    <source>
        <dbReference type="EMBL" id="MBM6617320.1"/>
    </source>
</evidence>
<dbReference type="InterPro" id="IPR052580">
    <property type="entry name" value="Lipid_Hydrolase"/>
</dbReference>